<dbReference type="InterPro" id="IPR004839">
    <property type="entry name" value="Aminotransferase_I/II_large"/>
</dbReference>
<dbReference type="CDD" id="cd00609">
    <property type="entry name" value="AAT_like"/>
    <property type="match status" value="1"/>
</dbReference>
<comment type="caution">
    <text evidence="2">The sequence shown here is derived from an EMBL/GenBank/DDBJ whole genome shotgun (WGS) entry which is preliminary data.</text>
</comment>
<dbReference type="InterPro" id="IPR015421">
    <property type="entry name" value="PyrdxlP-dep_Trfase_major"/>
</dbReference>
<keyword evidence="2" id="KW-0032">Aminotransferase</keyword>
<dbReference type="Proteomes" id="UP000452235">
    <property type="component" value="Unassembled WGS sequence"/>
</dbReference>
<dbReference type="InterPro" id="IPR015424">
    <property type="entry name" value="PyrdxlP-dep_Trfase"/>
</dbReference>
<evidence type="ECO:0000259" key="1">
    <source>
        <dbReference type="Pfam" id="PF00155"/>
    </source>
</evidence>
<evidence type="ECO:0000313" key="2">
    <source>
        <dbReference type="EMBL" id="GFF13492.1"/>
    </source>
</evidence>
<gene>
    <name evidence="2" type="ORF">ATEIFO6365_0002060300</name>
</gene>
<dbReference type="PANTHER" id="PTHR42858">
    <property type="entry name" value="AMINOTRANSFERASE"/>
    <property type="match status" value="1"/>
</dbReference>
<dbReference type="VEuPathDB" id="FungiDB:ATEG_02505"/>
<reference evidence="2 3" key="1">
    <citation type="submission" date="2020-01" db="EMBL/GenBank/DDBJ databases">
        <title>Aspergillus terreus IFO 6365 whole genome shotgun sequence.</title>
        <authorList>
            <person name="Kanamasa S."/>
            <person name="Takahashi H."/>
        </authorList>
    </citation>
    <scope>NUCLEOTIDE SEQUENCE [LARGE SCALE GENOMIC DNA]</scope>
    <source>
        <strain evidence="2 3">IFO 6365</strain>
    </source>
</reference>
<dbReference type="AlphaFoldDB" id="A0A5M3YZI0"/>
<dbReference type="GO" id="GO:0047536">
    <property type="term" value="F:2-aminoadipate transaminase activity"/>
    <property type="evidence" value="ECO:0007669"/>
    <property type="project" value="TreeGrafter"/>
</dbReference>
<dbReference type="Gene3D" id="3.40.640.10">
    <property type="entry name" value="Type I PLP-dependent aspartate aminotransferase-like (Major domain)"/>
    <property type="match status" value="1"/>
</dbReference>
<name>A0A5M3YZI0_ASPTE</name>
<proteinExistence type="predicted"/>
<evidence type="ECO:0000313" key="3">
    <source>
        <dbReference type="Proteomes" id="UP000452235"/>
    </source>
</evidence>
<feature type="domain" description="Aminotransferase class I/classII large" evidence="1">
    <location>
        <begin position="42"/>
        <end position="308"/>
    </location>
</feature>
<dbReference type="FunFam" id="3.40.640.10:FF:000080">
    <property type="entry name" value="Aminotransferase, putative"/>
    <property type="match status" value="1"/>
</dbReference>
<dbReference type="SUPFAM" id="SSF53383">
    <property type="entry name" value="PLP-dependent transferases"/>
    <property type="match status" value="1"/>
</dbReference>
<dbReference type="PANTHER" id="PTHR42858:SF1">
    <property type="entry name" value="LD15494P"/>
    <property type="match status" value="1"/>
</dbReference>
<dbReference type="Pfam" id="PF00155">
    <property type="entry name" value="Aminotran_1_2"/>
    <property type="match status" value="1"/>
</dbReference>
<dbReference type="OrthoDB" id="7042322at2759"/>
<dbReference type="Gene3D" id="3.90.1150.10">
    <property type="entry name" value="Aspartate Aminotransferase, domain 1"/>
    <property type="match status" value="1"/>
</dbReference>
<dbReference type="InterPro" id="IPR015422">
    <property type="entry name" value="PyrdxlP-dep_Trfase_small"/>
</dbReference>
<dbReference type="GO" id="GO:0030170">
    <property type="term" value="F:pyridoxal phosphate binding"/>
    <property type="evidence" value="ECO:0007669"/>
    <property type="project" value="InterPro"/>
</dbReference>
<organism evidence="2 3">
    <name type="scientific">Aspergillus terreus</name>
    <dbReference type="NCBI Taxonomy" id="33178"/>
    <lineage>
        <taxon>Eukaryota</taxon>
        <taxon>Fungi</taxon>
        <taxon>Dikarya</taxon>
        <taxon>Ascomycota</taxon>
        <taxon>Pezizomycotina</taxon>
        <taxon>Eurotiomycetes</taxon>
        <taxon>Eurotiomycetidae</taxon>
        <taxon>Eurotiales</taxon>
        <taxon>Aspergillaceae</taxon>
        <taxon>Aspergillus</taxon>
        <taxon>Aspergillus subgen. Circumdati</taxon>
    </lineage>
</organism>
<keyword evidence="2" id="KW-0808">Transferase</keyword>
<accession>A0A5M3YZI0</accession>
<keyword evidence="3" id="KW-1185">Reference proteome</keyword>
<dbReference type="EMBL" id="BLJY01000002">
    <property type="protein sequence ID" value="GFF13492.1"/>
    <property type="molecule type" value="Genomic_DNA"/>
</dbReference>
<protein>
    <submittedName>
        <fullName evidence="2">Aminotransferase</fullName>
    </submittedName>
</protein>
<sequence length="461" mass="50649">MASKPCIDLATGFPANSLLPAEPLKEAATLALSNPTVWEDGMVYGADPGYFPLRENIAKWLTGFYAPQHEISADRICITGGASQNLACILQVFTDPIKTRKIWVVEPSYYLAFRIFEDAGFHGRFYGVPEDMEGVDIAFLERALEADEKAFRASQTTNQPEFKPPYPYRKSYSHVIYCVPTFANPSGAVMTRARREALLRLARKYDALIISDDVYDFVHWDADSSAEPTTGRDSLKAIQPRFVDLDMTLDGGPQDEFGNCVSNGSFSKILGPGCRVGWAEGTPKLIYGLSQAYVVSLQIAICLRPCLFVSSGSTRSGGAPSHLMSTFVNELLINDFVSTNIASNLLPTYKRRYSILESAVREHLLPLGVTFSPVQSSGSSAGGFFLWLQLPSPLTAAQVSEAAASEENLRFGMGQLSALPEGNERCGGYEDMIRLCFSRIDEDRLTEGVIRLAAVLRKLQP</sequence>